<dbReference type="VEuPathDB" id="FungiDB:BDBG_07538"/>
<gene>
    <name evidence="1" type="ORF">BDBG_07538</name>
</gene>
<dbReference type="EMBL" id="GG657466">
    <property type="protein sequence ID" value="OAT12153.1"/>
    <property type="molecule type" value="Genomic_DNA"/>
</dbReference>
<reference evidence="1" key="1">
    <citation type="submission" date="2009-02" db="EMBL/GenBank/DDBJ databases">
        <title>The Genome Sequence of Blastomyces dermatitidis strain SLH14081.</title>
        <authorList>
            <consortium name="The Broad Institute Genome Sequencing Platform"/>
            <consortium name="Broad Institute Microbial Sequencing Center."/>
            <person name="Champion M."/>
            <person name="Cuomo C."/>
            <person name="Ma L.-J."/>
            <person name="Henn M.R."/>
            <person name="Klein B."/>
            <person name="Goldman B."/>
            <person name="Young S."/>
            <person name="Kodira C.D."/>
            <person name="Zeng Q."/>
            <person name="Koehrsen M."/>
            <person name="Alvarado L."/>
            <person name="Berlin A.M."/>
            <person name="Heiman D.I."/>
            <person name="Hepburn T.A."/>
            <person name="Saif S."/>
            <person name="Shea T.D."/>
            <person name="Shenoy N."/>
            <person name="Sykes S."/>
            <person name="Galagan J."/>
            <person name="Nusbaum C."/>
            <person name="Birren B."/>
        </authorList>
    </citation>
    <scope>NUCLEOTIDE SEQUENCE</scope>
    <source>
        <strain evidence="1">SLH14081</strain>
    </source>
</reference>
<proteinExistence type="predicted"/>
<dbReference type="KEGG" id="bgh:BDBG_07538"/>
<dbReference type="RefSeq" id="XP_031580235.1">
    <property type="nucleotide sequence ID" value="XM_031723133.1"/>
</dbReference>
<reference evidence="2" key="2">
    <citation type="journal article" date="2015" name="PLoS Genet.">
        <title>The dynamic genome and transcriptome of the human fungal pathogen Blastomyces and close relative Emmonsia.</title>
        <authorList>
            <person name="Munoz J.F."/>
            <person name="Gauthier G.M."/>
            <person name="Desjardins C.A."/>
            <person name="Gallo J.E."/>
            <person name="Holder J."/>
            <person name="Sullivan T.D."/>
            <person name="Marty A.J."/>
            <person name="Carmen J.C."/>
            <person name="Chen Z."/>
            <person name="Ding L."/>
            <person name="Gujja S."/>
            <person name="Magrini V."/>
            <person name="Misas E."/>
            <person name="Mitreva M."/>
            <person name="Priest M."/>
            <person name="Saif S."/>
            <person name="Whiston E.A."/>
            <person name="Young S."/>
            <person name="Zeng Q."/>
            <person name="Goldman W.E."/>
            <person name="Mardis E.R."/>
            <person name="Taylor J.W."/>
            <person name="McEwen J.G."/>
            <person name="Clay O.K."/>
            <person name="Klein B.S."/>
            <person name="Cuomo C.A."/>
        </authorList>
    </citation>
    <scope>NUCLEOTIDE SEQUENCE [LARGE SCALE GENOMIC DNA]</scope>
    <source>
        <strain evidence="2">SLH14081</strain>
    </source>
</reference>
<dbReference type="RefSeq" id="XP_031580234.1">
    <property type="nucleotide sequence ID" value="XM_031723132.1"/>
</dbReference>
<keyword evidence="2" id="KW-1185">Reference proteome</keyword>
<accession>A0A179UWG2</accession>
<dbReference type="EMBL" id="GG657466">
    <property type="protein sequence ID" value="OAT12154.1"/>
    <property type="molecule type" value="Genomic_DNA"/>
</dbReference>
<organism evidence="1 2">
    <name type="scientific">Blastomyces gilchristii (strain SLH14081)</name>
    <name type="common">Blastomyces dermatitidis</name>
    <dbReference type="NCBI Taxonomy" id="559298"/>
    <lineage>
        <taxon>Eukaryota</taxon>
        <taxon>Fungi</taxon>
        <taxon>Dikarya</taxon>
        <taxon>Ascomycota</taxon>
        <taxon>Pezizomycotina</taxon>
        <taxon>Eurotiomycetes</taxon>
        <taxon>Eurotiomycetidae</taxon>
        <taxon>Onygenales</taxon>
        <taxon>Ajellomycetaceae</taxon>
        <taxon>Blastomyces</taxon>
    </lineage>
</organism>
<dbReference type="GeneID" id="42528222"/>
<dbReference type="AlphaFoldDB" id="A0A179UWG2"/>
<evidence type="ECO:0000313" key="1">
    <source>
        <dbReference type="EMBL" id="OAT12153.1"/>
    </source>
</evidence>
<dbReference type="Proteomes" id="UP000002038">
    <property type="component" value="Unassembled WGS sequence"/>
</dbReference>
<sequence length="116" mass="12817">MTLSIAAGASVLVCCFPCLVCYILQLETCIQERFWRENPNESLERPPRRSSSGLQPSFAACLRRPPFSLATSGFLLSRINGTGIDLMVWIQLTGAVSKMHPLLASKIFHSSVPHQL</sequence>
<protein>
    <submittedName>
        <fullName evidence="1">Uncharacterized protein</fullName>
    </submittedName>
</protein>
<evidence type="ECO:0000313" key="2">
    <source>
        <dbReference type="Proteomes" id="UP000002038"/>
    </source>
</evidence>
<name>A0A179UWG2_BLAGS</name>